<protein>
    <recommendedName>
        <fullName evidence="1">PPM-type phosphatase domain-containing protein</fullName>
    </recommendedName>
</protein>
<sequence length="322" mass="36524">MADLRVLFATKDIMKFMTEINPALVDKRITLNLKKWLVHGKSIKGALHSRTGYSNQDSILWKQSDSSNTIIMSVADGHGSDIHFRSKVGSRIAVKTAVETLFELFHNQPIEINNVSQVKDIIRYSIPRLLVHNWMDRVQYHVEKHPFSNNEIDFILKKKGPHVLKKIINNPKIAYGSTLLTAVITKNYFIFFQLGDGNILIVDNDKNIRNMFSNKTNDSEDKPSIESIIHTESLCMDDSWLEFKTGIFAFHALKPKLILLATDGYCNSFRNASGFLKIGHDYLGILEDFGCSYLSQNLGNILRQTSVDGSGDDITLGFIYHI</sequence>
<dbReference type="Proteomes" id="UP000315289">
    <property type="component" value="Unassembled WGS sequence"/>
</dbReference>
<evidence type="ECO:0000259" key="1">
    <source>
        <dbReference type="Pfam" id="PF13672"/>
    </source>
</evidence>
<dbReference type="Gene3D" id="3.60.40.10">
    <property type="entry name" value="PPM-type phosphatase domain"/>
    <property type="match status" value="1"/>
</dbReference>
<evidence type="ECO:0000313" key="2">
    <source>
        <dbReference type="EMBL" id="TVP40289.1"/>
    </source>
</evidence>
<dbReference type="AlphaFoldDB" id="A0A557SUK5"/>
<keyword evidence="3" id="KW-1185">Reference proteome</keyword>
<comment type="caution">
    <text evidence="2">The sequence shown here is derived from an EMBL/GenBank/DDBJ whole genome shotgun (WGS) entry which is preliminary data.</text>
</comment>
<dbReference type="EMBL" id="VOAH01000008">
    <property type="protein sequence ID" value="TVP40289.1"/>
    <property type="molecule type" value="Genomic_DNA"/>
</dbReference>
<dbReference type="RefSeq" id="WP_186434179.1">
    <property type="nucleotide sequence ID" value="NZ_ML675584.1"/>
</dbReference>
<organism evidence="2 3">
    <name type="scientific">Candidatus Nitrosocosmicus arcticus</name>
    <dbReference type="NCBI Taxonomy" id="2035267"/>
    <lineage>
        <taxon>Archaea</taxon>
        <taxon>Nitrososphaerota</taxon>
        <taxon>Nitrososphaeria</taxon>
        <taxon>Nitrososphaerales</taxon>
        <taxon>Nitrososphaeraceae</taxon>
        <taxon>Candidatus Nitrosocosmicus</taxon>
    </lineage>
</organism>
<name>A0A557SUK5_9ARCH</name>
<feature type="domain" description="PPM-type phosphatase" evidence="1">
    <location>
        <begin position="45"/>
        <end position="302"/>
    </location>
</feature>
<proteinExistence type="predicted"/>
<dbReference type="SUPFAM" id="SSF81606">
    <property type="entry name" value="PP2C-like"/>
    <property type="match status" value="1"/>
</dbReference>
<gene>
    <name evidence="2" type="ORF">NARC_80015</name>
</gene>
<evidence type="ECO:0000313" key="3">
    <source>
        <dbReference type="Proteomes" id="UP000315289"/>
    </source>
</evidence>
<reference evidence="2 3" key="1">
    <citation type="journal article" date="2019" name="Front. Microbiol.">
        <title>Ammonia Oxidation by the Arctic Terrestrial Thaumarchaeote Candidatus Nitrosocosmicus arcticus Is Stimulated by Increasing Temperatures.</title>
        <authorList>
            <person name="Alves R.J.E."/>
            <person name="Kerou M."/>
            <person name="Zappe A."/>
            <person name="Bittner R."/>
            <person name="Abby S.S."/>
            <person name="Schmidt H.A."/>
            <person name="Pfeifer K."/>
            <person name="Schleper C."/>
        </authorList>
    </citation>
    <scope>NUCLEOTIDE SEQUENCE [LARGE SCALE GENOMIC DNA]</scope>
    <source>
        <strain evidence="2 3">Kfb</strain>
    </source>
</reference>
<dbReference type="Pfam" id="PF13672">
    <property type="entry name" value="PP2C_2"/>
    <property type="match status" value="1"/>
</dbReference>
<accession>A0A557SUK5</accession>
<dbReference type="InterPro" id="IPR036457">
    <property type="entry name" value="PPM-type-like_dom_sf"/>
</dbReference>
<dbReference type="InterPro" id="IPR001932">
    <property type="entry name" value="PPM-type_phosphatase-like_dom"/>
</dbReference>
<dbReference type="OrthoDB" id="10524at2157"/>